<dbReference type="EMBL" id="AP027370">
    <property type="protein sequence ID" value="BDY13108.1"/>
    <property type="molecule type" value="Genomic_DNA"/>
</dbReference>
<name>A0ABM8FNH6_9BACT</name>
<feature type="transmembrane region" description="Helical" evidence="5">
    <location>
        <begin position="113"/>
        <end position="133"/>
    </location>
</feature>
<reference evidence="6 7" key="1">
    <citation type="submission" date="2023-03" db="EMBL/GenBank/DDBJ databases">
        <title>Description of Hydrogenimonas sp. ISO32.</title>
        <authorList>
            <person name="Mino S."/>
            <person name="Fukazawa S."/>
            <person name="Sawabe T."/>
        </authorList>
    </citation>
    <scope>NUCLEOTIDE SEQUENCE [LARGE SCALE GENOMIC DNA]</scope>
    <source>
        <strain evidence="6 7">ISO32</strain>
    </source>
</reference>
<evidence type="ECO:0000256" key="5">
    <source>
        <dbReference type="SAM" id="Phobius"/>
    </source>
</evidence>
<proteinExistence type="predicted"/>
<keyword evidence="7" id="KW-1185">Reference proteome</keyword>
<accession>A0ABM8FNH6</accession>
<evidence type="ECO:0000313" key="6">
    <source>
        <dbReference type="EMBL" id="BDY13108.1"/>
    </source>
</evidence>
<dbReference type="RefSeq" id="WP_286336080.1">
    <property type="nucleotide sequence ID" value="NZ_AP027370.1"/>
</dbReference>
<organism evidence="6 7">
    <name type="scientific">Hydrogenimonas cancrithermarum</name>
    <dbReference type="NCBI Taxonomy" id="2993563"/>
    <lineage>
        <taxon>Bacteria</taxon>
        <taxon>Pseudomonadati</taxon>
        <taxon>Campylobacterota</taxon>
        <taxon>Epsilonproteobacteria</taxon>
        <taxon>Campylobacterales</taxon>
        <taxon>Hydrogenimonadaceae</taxon>
        <taxon>Hydrogenimonas</taxon>
    </lineage>
</organism>
<comment type="subcellular location">
    <subcellularLocation>
        <location evidence="1">Membrane</location>
        <topology evidence="1">Multi-pass membrane protein</topology>
    </subcellularLocation>
</comment>
<keyword evidence="2 5" id="KW-0812">Transmembrane</keyword>
<sequence>MTTNRPNSGYTEGALFTKAVSDFFTTKFLVLSTAPFIITMVLAFGFLYYLSGEFFDMLSVAAQAAQNPDAAQAQNELAQFAKEYPIMATILGSFIFKAVAGALFYIVGGGFAVLVSVILAVVIVGFFTPYIVAEIQRRHYPDIERKATVPMWDYILFMLGRFALFLLFFFVSLPFYFIPLVNLVAVNAPFYYLFHTLLTRDVAGEIFDKEEMQSLFKKAKWRIVTTTFILYLLSLIPGVGVLGQVFFVIVLAHQFFQEASRLRGSRVTVA</sequence>
<dbReference type="InterPro" id="IPR059112">
    <property type="entry name" value="CysZ/EI24"/>
</dbReference>
<dbReference type="Pfam" id="PF07264">
    <property type="entry name" value="EI24"/>
    <property type="match status" value="1"/>
</dbReference>
<feature type="transmembrane region" description="Helical" evidence="5">
    <location>
        <begin position="84"/>
        <end position="107"/>
    </location>
</feature>
<feature type="transmembrane region" description="Helical" evidence="5">
    <location>
        <begin position="154"/>
        <end position="178"/>
    </location>
</feature>
<evidence type="ECO:0000256" key="2">
    <source>
        <dbReference type="ARBA" id="ARBA00022692"/>
    </source>
</evidence>
<evidence type="ECO:0000256" key="1">
    <source>
        <dbReference type="ARBA" id="ARBA00004141"/>
    </source>
</evidence>
<gene>
    <name evidence="6" type="ORF">HCR_14200</name>
</gene>
<protein>
    <submittedName>
        <fullName evidence="6">Membrane protein</fullName>
    </submittedName>
</protein>
<evidence type="ECO:0000256" key="4">
    <source>
        <dbReference type="ARBA" id="ARBA00023136"/>
    </source>
</evidence>
<keyword evidence="3 5" id="KW-1133">Transmembrane helix</keyword>
<keyword evidence="4 5" id="KW-0472">Membrane</keyword>
<feature type="transmembrane region" description="Helical" evidence="5">
    <location>
        <begin position="228"/>
        <end position="256"/>
    </location>
</feature>
<evidence type="ECO:0000256" key="3">
    <source>
        <dbReference type="ARBA" id="ARBA00022989"/>
    </source>
</evidence>
<evidence type="ECO:0000313" key="7">
    <source>
        <dbReference type="Proteomes" id="UP001321445"/>
    </source>
</evidence>
<feature type="transmembrane region" description="Helical" evidence="5">
    <location>
        <begin position="28"/>
        <end position="50"/>
    </location>
</feature>
<dbReference type="Proteomes" id="UP001321445">
    <property type="component" value="Chromosome"/>
</dbReference>